<accession>A0A4Y7SDF3</accession>
<organism evidence="2 3">
    <name type="scientific">Coprinellus micaceus</name>
    <name type="common">Glistening ink-cap mushroom</name>
    <name type="synonym">Coprinus micaceus</name>
    <dbReference type="NCBI Taxonomy" id="71717"/>
    <lineage>
        <taxon>Eukaryota</taxon>
        <taxon>Fungi</taxon>
        <taxon>Dikarya</taxon>
        <taxon>Basidiomycota</taxon>
        <taxon>Agaricomycotina</taxon>
        <taxon>Agaricomycetes</taxon>
        <taxon>Agaricomycetidae</taxon>
        <taxon>Agaricales</taxon>
        <taxon>Agaricineae</taxon>
        <taxon>Psathyrellaceae</taxon>
        <taxon>Coprinellus</taxon>
    </lineage>
</organism>
<name>A0A4Y7SDF3_COPMI</name>
<evidence type="ECO:0000313" key="2">
    <source>
        <dbReference type="EMBL" id="TEB19482.1"/>
    </source>
</evidence>
<sequence>MNPHPPASHSRISRASTLCLWYLRSLRFGTHKDRLLGSSTRLLLPADVADDTLYRAFMYLKRYQKSVEDQREQLRTRFEDRMDELPLVLSFYLALELAILEVGTPRSELEIIKAGVKPSPIPDFGKYGFVEAERCSEHRPDSETSTSARDDGTRIVKKAYPHSKDLHCGPDVCCHGMWVLFLYFKNRVLQADSASSLSEADEFAEFKIKLLKQEYIAKVCAAYLKSLKFGTISSTLERVAVMHSTKAWPWTTYAGGLFLLHRYKASPHFADGHAPRDVELELAFYASFAIANALVRSDDEEFLGARYIFARLGFPHALEERTRRRICKKHVEAAMARARTKREERRDKRRRGEDGEGRVGTLLTISPGPVTSGISAREYMGCDEGVVCTDGMVRLKDYMLAMVFKWDLNVHFEPDRSEFLEFEREVKHKFGYGVMLGQSIG</sequence>
<gene>
    <name evidence="2" type="ORF">FA13DRAFT_1802192</name>
</gene>
<evidence type="ECO:0000256" key="1">
    <source>
        <dbReference type="SAM" id="MobiDB-lite"/>
    </source>
</evidence>
<reference evidence="2 3" key="1">
    <citation type="journal article" date="2019" name="Nat. Ecol. Evol.">
        <title>Megaphylogeny resolves global patterns of mushroom evolution.</title>
        <authorList>
            <person name="Varga T."/>
            <person name="Krizsan K."/>
            <person name="Foldi C."/>
            <person name="Dima B."/>
            <person name="Sanchez-Garcia M."/>
            <person name="Sanchez-Ramirez S."/>
            <person name="Szollosi G.J."/>
            <person name="Szarkandi J.G."/>
            <person name="Papp V."/>
            <person name="Albert L."/>
            <person name="Andreopoulos W."/>
            <person name="Angelini C."/>
            <person name="Antonin V."/>
            <person name="Barry K.W."/>
            <person name="Bougher N.L."/>
            <person name="Buchanan P."/>
            <person name="Buyck B."/>
            <person name="Bense V."/>
            <person name="Catcheside P."/>
            <person name="Chovatia M."/>
            <person name="Cooper J."/>
            <person name="Damon W."/>
            <person name="Desjardin D."/>
            <person name="Finy P."/>
            <person name="Geml J."/>
            <person name="Haridas S."/>
            <person name="Hughes K."/>
            <person name="Justo A."/>
            <person name="Karasinski D."/>
            <person name="Kautmanova I."/>
            <person name="Kiss B."/>
            <person name="Kocsube S."/>
            <person name="Kotiranta H."/>
            <person name="LaButti K.M."/>
            <person name="Lechner B.E."/>
            <person name="Liimatainen K."/>
            <person name="Lipzen A."/>
            <person name="Lukacs Z."/>
            <person name="Mihaltcheva S."/>
            <person name="Morgado L.N."/>
            <person name="Niskanen T."/>
            <person name="Noordeloos M.E."/>
            <person name="Ohm R.A."/>
            <person name="Ortiz-Santana B."/>
            <person name="Ovrebo C."/>
            <person name="Racz N."/>
            <person name="Riley R."/>
            <person name="Savchenko A."/>
            <person name="Shiryaev A."/>
            <person name="Soop K."/>
            <person name="Spirin V."/>
            <person name="Szebenyi C."/>
            <person name="Tomsovsky M."/>
            <person name="Tulloss R.E."/>
            <person name="Uehling J."/>
            <person name="Grigoriev I.V."/>
            <person name="Vagvolgyi C."/>
            <person name="Papp T."/>
            <person name="Martin F.M."/>
            <person name="Miettinen O."/>
            <person name="Hibbett D.S."/>
            <person name="Nagy L.G."/>
        </authorList>
    </citation>
    <scope>NUCLEOTIDE SEQUENCE [LARGE SCALE GENOMIC DNA]</scope>
    <source>
        <strain evidence="2 3">FP101781</strain>
    </source>
</reference>
<evidence type="ECO:0000313" key="3">
    <source>
        <dbReference type="Proteomes" id="UP000298030"/>
    </source>
</evidence>
<feature type="compositionally biased region" description="Basic and acidic residues" evidence="1">
    <location>
        <begin position="341"/>
        <end position="357"/>
    </location>
</feature>
<feature type="region of interest" description="Disordered" evidence="1">
    <location>
        <begin position="337"/>
        <end position="362"/>
    </location>
</feature>
<comment type="caution">
    <text evidence="2">The sequence shown here is derived from an EMBL/GenBank/DDBJ whole genome shotgun (WGS) entry which is preliminary data.</text>
</comment>
<keyword evidence="3" id="KW-1185">Reference proteome</keyword>
<protein>
    <submittedName>
        <fullName evidence="2">Uncharacterized protein</fullName>
    </submittedName>
</protein>
<dbReference type="EMBL" id="QPFP01000189">
    <property type="protein sequence ID" value="TEB19482.1"/>
    <property type="molecule type" value="Genomic_DNA"/>
</dbReference>
<proteinExistence type="predicted"/>
<dbReference type="AlphaFoldDB" id="A0A4Y7SDF3"/>
<dbReference type="Proteomes" id="UP000298030">
    <property type="component" value="Unassembled WGS sequence"/>
</dbReference>